<dbReference type="InterPro" id="IPR005467">
    <property type="entry name" value="His_kinase_dom"/>
</dbReference>
<evidence type="ECO:0000259" key="12">
    <source>
        <dbReference type="PROSITE" id="PS50109"/>
    </source>
</evidence>
<evidence type="ECO:0000256" key="9">
    <source>
        <dbReference type="ARBA" id="ARBA00023012"/>
    </source>
</evidence>
<dbReference type="InterPro" id="IPR050428">
    <property type="entry name" value="TCS_sensor_his_kinase"/>
</dbReference>
<dbReference type="InterPro" id="IPR003594">
    <property type="entry name" value="HATPase_dom"/>
</dbReference>
<evidence type="ECO:0000256" key="10">
    <source>
        <dbReference type="ARBA" id="ARBA00023136"/>
    </source>
</evidence>
<dbReference type="GO" id="GO:0000155">
    <property type="term" value="F:phosphorelay sensor kinase activity"/>
    <property type="evidence" value="ECO:0007669"/>
    <property type="project" value="InterPro"/>
</dbReference>
<evidence type="ECO:0000313" key="13">
    <source>
        <dbReference type="EMBL" id="MBB6490814.1"/>
    </source>
</evidence>
<evidence type="ECO:0000256" key="8">
    <source>
        <dbReference type="ARBA" id="ARBA00022989"/>
    </source>
</evidence>
<dbReference type="CDD" id="cd00082">
    <property type="entry name" value="HisKA"/>
    <property type="match status" value="1"/>
</dbReference>
<evidence type="ECO:0000256" key="2">
    <source>
        <dbReference type="ARBA" id="ARBA00004141"/>
    </source>
</evidence>
<dbReference type="SMART" id="SM00388">
    <property type="entry name" value="HisKA"/>
    <property type="match status" value="1"/>
</dbReference>
<evidence type="ECO:0000256" key="5">
    <source>
        <dbReference type="ARBA" id="ARBA00022679"/>
    </source>
</evidence>
<dbReference type="PROSITE" id="PS50109">
    <property type="entry name" value="HIS_KIN"/>
    <property type="match status" value="1"/>
</dbReference>
<dbReference type="Pfam" id="PF02518">
    <property type="entry name" value="HATPase_c"/>
    <property type="match status" value="1"/>
</dbReference>
<keyword evidence="7 14" id="KW-0418">Kinase</keyword>
<dbReference type="EMBL" id="JAADZA010000014">
    <property type="protein sequence ID" value="NEV12288.1"/>
    <property type="molecule type" value="Genomic_DNA"/>
</dbReference>
<sequence>MNPERSRSLRWGLIRRLIALQAFLLVLFFVLLVGWIWIINPELEDANEEAVRVVAQQVTRDDDGQLQVAETQEVAELKRRYPELWFMIRDHKGILFQYGEIPATALNENFPWTIDRARVEAGSGAHATVENRETSVGKLQIVVATERGFDNEGLNVWINMRVDVAKGPNGEIHWLNVLPPLAFIIFIGVFPILAVTGVATLLVTPRAVGRSLSGLVETATQAQAIDFDTRSARLDRSKVPTEIIPLVDAFNHALSKLDEGYNRHNRFLADAAHELRTPIAIARTRADLLPEAEVSQQVRDDIDRLSRVAHQLLEMQAIGVVELRAEKKDLNVLVENIAADLAPIAMDAGYDFDFEPSPEEAVFVVQTSTIEMAVVNLIRNAIDHAGGKGSIIVRVGAGGTIDVCDEGPGIPLAERDRVFEPFRRINTSSSGAGLGLNLVKKAAELHGGRVSFLDTGCGFCVRLQIGSIPPTVLAADMGRRQKPHVPG</sequence>
<gene>
    <name evidence="13" type="ORF">GGD45_001211</name>
    <name evidence="14" type="ORF">GXW80_14950</name>
</gene>
<evidence type="ECO:0000256" key="11">
    <source>
        <dbReference type="SAM" id="Phobius"/>
    </source>
</evidence>
<evidence type="ECO:0000256" key="6">
    <source>
        <dbReference type="ARBA" id="ARBA00022692"/>
    </source>
</evidence>
<dbReference type="Proteomes" id="UP000526625">
    <property type="component" value="Unassembled WGS sequence"/>
</dbReference>
<dbReference type="InterPro" id="IPR003661">
    <property type="entry name" value="HisK_dim/P_dom"/>
</dbReference>
<comment type="caution">
    <text evidence="14">The sequence shown here is derived from an EMBL/GenBank/DDBJ whole genome shotgun (WGS) entry which is preliminary data.</text>
</comment>
<keyword evidence="9" id="KW-0902">Two-component regulatory system</keyword>
<feature type="transmembrane region" description="Helical" evidence="11">
    <location>
        <begin position="20"/>
        <end position="39"/>
    </location>
</feature>
<evidence type="ECO:0000256" key="7">
    <source>
        <dbReference type="ARBA" id="ARBA00022777"/>
    </source>
</evidence>
<keyword evidence="10 11" id="KW-0472">Membrane</keyword>
<reference evidence="14 15" key="1">
    <citation type="submission" date="2020-02" db="EMBL/GenBank/DDBJ databases">
        <title>Draft genome sequence of Rhizobium tropici.</title>
        <authorList>
            <person name="Khayi S."/>
            <person name="Jemo M."/>
        </authorList>
    </citation>
    <scope>NUCLEOTIDE SEQUENCE [LARGE SCALE GENOMIC DNA]</scope>
    <source>
        <strain evidence="14 15">A12</strain>
    </source>
</reference>
<accession>A0A6P1C5F4</accession>
<evidence type="ECO:0000313" key="14">
    <source>
        <dbReference type="EMBL" id="NEV12288.1"/>
    </source>
</evidence>
<dbReference type="Gene3D" id="3.30.565.10">
    <property type="entry name" value="Histidine kinase-like ATPase, C-terminal domain"/>
    <property type="match status" value="1"/>
</dbReference>
<evidence type="ECO:0000313" key="15">
    <source>
        <dbReference type="Proteomes" id="UP000471190"/>
    </source>
</evidence>
<dbReference type="Gene3D" id="1.10.287.130">
    <property type="match status" value="1"/>
</dbReference>
<comment type="subcellular location">
    <subcellularLocation>
        <location evidence="2">Membrane</location>
        <topology evidence="2">Multi-pass membrane protein</topology>
    </subcellularLocation>
</comment>
<dbReference type="SMART" id="SM00387">
    <property type="entry name" value="HATPase_c"/>
    <property type="match status" value="1"/>
</dbReference>
<dbReference type="AlphaFoldDB" id="A0A6P1C5F4"/>
<keyword evidence="5" id="KW-0808">Transferase</keyword>
<dbReference type="PRINTS" id="PR00344">
    <property type="entry name" value="BCTRLSENSOR"/>
</dbReference>
<dbReference type="EC" id="2.7.13.3" evidence="3"/>
<dbReference type="GO" id="GO:0005886">
    <property type="term" value="C:plasma membrane"/>
    <property type="evidence" value="ECO:0007669"/>
    <property type="project" value="TreeGrafter"/>
</dbReference>
<dbReference type="EMBL" id="JACHBF010000003">
    <property type="protein sequence ID" value="MBB6490814.1"/>
    <property type="molecule type" value="Genomic_DNA"/>
</dbReference>
<dbReference type="PANTHER" id="PTHR45436:SF15">
    <property type="entry name" value="SENSOR HISTIDINE KINASE CUSS"/>
    <property type="match status" value="1"/>
</dbReference>
<protein>
    <recommendedName>
        <fullName evidence="3">histidine kinase</fullName>
        <ecNumber evidence="3">2.7.13.3</ecNumber>
    </recommendedName>
</protein>
<dbReference type="Proteomes" id="UP000471190">
    <property type="component" value="Unassembled WGS sequence"/>
</dbReference>
<evidence type="ECO:0000256" key="4">
    <source>
        <dbReference type="ARBA" id="ARBA00022553"/>
    </source>
</evidence>
<dbReference type="PANTHER" id="PTHR45436">
    <property type="entry name" value="SENSOR HISTIDINE KINASE YKOH"/>
    <property type="match status" value="1"/>
</dbReference>
<name>A0A6P1C5F4_RHITR</name>
<keyword evidence="6 11" id="KW-0812">Transmembrane</keyword>
<comment type="catalytic activity">
    <reaction evidence="1">
        <text>ATP + protein L-histidine = ADP + protein N-phospho-L-histidine.</text>
        <dbReference type="EC" id="2.7.13.3"/>
    </reaction>
</comment>
<keyword evidence="4" id="KW-0597">Phosphoprotein</keyword>
<dbReference type="SUPFAM" id="SSF47384">
    <property type="entry name" value="Homodimeric domain of signal transducing histidine kinase"/>
    <property type="match status" value="1"/>
</dbReference>
<reference evidence="13 16" key="2">
    <citation type="submission" date="2020-08" db="EMBL/GenBank/DDBJ databases">
        <title>Genomic Encyclopedia of Type Strains, Phase IV (KMG-V): Genome sequencing to study the core and pangenomes of soil and plant-associated prokaryotes.</title>
        <authorList>
            <person name="Whitman W."/>
        </authorList>
    </citation>
    <scope>NUCLEOTIDE SEQUENCE [LARGE SCALE GENOMIC DNA]</scope>
    <source>
        <strain evidence="13 16">SEMIA 4059</strain>
    </source>
</reference>
<dbReference type="CDD" id="cd00075">
    <property type="entry name" value="HATPase"/>
    <property type="match status" value="1"/>
</dbReference>
<evidence type="ECO:0000256" key="1">
    <source>
        <dbReference type="ARBA" id="ARBA00000085"/>
    </source>
</evidence>
<proteinExistence type="predicted"/>
<organism evidence="14 15">
    <name type="scientific">Rhizobium tropici</name>
    <dbReference type="NCBI Taxonomy" id="398"/>
    <lineage>
        <taxon>Bacteria</taxon>
        <taxon>Pseudomonadati</taxon>
        <taxon>Pseudomonadota</taxon>
        <taxon>Alphaproteobacteria</taxon>
        <taxon>Hyphomicrobiales</taxon>
        <taxon>Rhizobiaceae</taxon>
        <taxon>Rhizobium/Agrobacterium group</taxon>
        <taxon>Rhizobium</taxon>
    </lineage>
</organism>
<keyword evidence="8 11" id="KW-1133">Transmembrane helix</keyword>
<keyword evidence="16" id="KW-1185">Reference proteome</keyword>
<dbReference type="InterPro" id="IPR036097">
    <property type="entry name" value="HisK_dim/P_sf"/>
</dbReference>
<feature type="domain" description="Histidine kinase" evidence="12">
    <location>
        <begin position="270"/>
        <end position="469"/>
    </location>
</feature>
<evidence type="ECO:0000313" key="16">
    <source>
        <dbReference type="Proteomes" id="UP000526625"/>
    </source>
</evidence>
<dbReference type="Pfam" id="PF00512">
    <property type="entry name" value="HisKA"/>
    <property type="match status" value="1"/>
</dbReference>
<dbReference type="SUPFAM" id="SSF55874">
    <property type="entry name" value="ATPase domain of HSP90 chaperone/DNA topoisomerase II/histidine kinase"/>
    <property type="match status" value="1"/>
</dbReference>
<dbReference type="InterPro" id="IPR036890">
    <property type="entry name" value="HATPase_C_sf"/>
</dbReference>
<feature type="transmembrane region" description="Helical" evidence="11">
    <location>
        <begin position="181"/>
        <end position="203"/>
    </location>
</feature>
<dbReference type="InterPro" id="IPR004358">
    <property type="entry name" value="Sig_transdc_His_kin-like_C"/>
</dbReference>
<evidence type="ECO:0000256" key="3">
    <source>
        <dbReference type="ARBA" id="ARBA00012438"/>
    </source>
</evidence>
<dbReference type="RefSeq" id="WP_015342567.1">
    <property type="nucleotide sequence ID" value="NZ_JAADZA010000014.1"/>
</dbReference>